<accession>F5Y9Y6</accession>
<feature type="compositionally biased region" description="Basic residues" evidence="2">
    <location>
        <begin position="108"/>
        <end position="119"/>
    </location>
</feature>
<feature type="compositionally biased region" description="Basic residues" evidence="2">
    <location>
        <begin position="127"/>
        <end position="140"/>
    </location>
</feature>
<dbReference type="SUPFAM" id="SSF47413">
    <property type="entry name" value="lambda repressor-like DNA-binding domains"/>
    <property type="match status" value="1"/>
</dbReference>
<proteinExistence type="predicted"/>
<dbReference type="GO" id="GO:0003677">
    <property type="term" value="F:DNA binding"/>
    <property type="evidence" value="ECO:0007669"/>
    <property type="project" value="UniProtKB-KW"/>
</dbReference>
<dbReference type="EMBL" id="CP001841">
    <property type="protein sequence ID" value="AEF81636.1"/>
    <property type="molecule type" value="Genomic_DNA"/>
</dbReference>
<dbReference type="PANTHER" id="PTHR36924:SF1">
    <property type="entry name" value="ANTITOXIN HIGA-1"/>
    <property type="match status" value="1"/>
</dbReference>
<dbReference type="InterPro" id="IPR013430">
    <property type="entry name" value="Toxin_antidote_HigA"/>
</dbReference>
<organism evidence="4 5">
    <name type="scientific">Leadbettera azotonutricia (strain ATCC BAA-888 / DSM 13862 / ZAS-9)</name>
    <name type="common">Treponema azotonutricium</name>
    <dbReference type="NCBI Taxonomy" id="545695"/>
    <lineage>
        <taxon>Bacteria</taxon>
        <taxon>Pseudomonadati</taxon>
        <taxon>Spirochaetota</taxon>
        <taxon>Spirochaetia</taxon>
        <taxon>Spirochaetales</taxon>
        <taxon>Breznakiellaceae</taxon>
        <taxon>Leadbettera</taxon>
    </lineage>
</organism>
<gene>
    <name evidence="4" type="ordered locus">TREAZ_2077</name>
</gene>
<dbReference type="AlphaFoldDB" id="F5Y9Y6"/>
<dbReference type="Gene3D" id="1.10.260.40">
    <property type="entry name" value="lambda repressor-like DNA-binding domains"/>
    <property type="match status" value="1"/>
</dbReference>
<dbReference type="PANTHER" id="PTHR36924">
    <property type="entry name" value="ANTITOXIN HIGA-1"/>
    <property type="match status" value="1"/>
</dbReference>
<dbReference type="SMART" id="SM00530">
    <property type="entry name" value="HTH_XRE"/>
    <property type="match status" value="1"/>
</dbReference>
<evidence type="ECO:0000313" key="5">
    <source>
        <dbReference type="Proteomes" id="UP000009222"/>
    </source>
</evidence>
<dbReference type="HOGENOM" id="CLU_1610045_0_0_12"/>
<dbReference type="InterPro" id="IPR001387">
    <property type="entry name" value="Cro/C1-type_HTH"/>
</dbReference>
<evidence type="ECO:0000259" key="3">
    <source>
        <dbReference type="SMART" id="SM00530"/>
    </source>
</evidence>
<keyword evidence="5" id="KW-1185">Reference proteome</keyword>
<feature type="region of interest" description="Disordered" evidence="2">
    <location>
        <begin position="95"/>
        <end position="140"/>
    </location>
</feature>
<reference evidence="4 5" key="2">
    <citation type="journal article" date="2011" name="ISME J.">
        <title>RNA-seq reveals cooperative metabolic interactions between two termite-gut spirochete species in co-culture.</title>
        <authorList>
            <person name="Rosenthal A.Z."/>
            <person name="Matson E.G."/>
            <person name="Eldar A."/>
            <person name="Leadbetter J.R."/>
        </authorList>
    </citation>
    <scope>NUCLEOTIDE SEQUENCE [LARGE SCALE GENOMIC DNA]</scope>
    <source>
        <strain evidence="5">ATCC BAA-888 / DSM 13862 / ZAS-9</strain>
    </source>
</reference>
<dbReference type="RefSeq" id="WP_015709972.1">
    <property type="nucleotide sequence ID" value="NC_015577.1"/>
</dbReference>
<dbReference type="InterPro" id="IPR010982">
    <property type="entry name" value="Lambda_DNA-bd_dom_sf"/>
</dbReference>
<name>F5Y9Y6_LEAAZ</name>
<feature type="compositionally biased region" description="Low complexity" evidence="2">
    <location>
        <begin position="98"/>
        <end position="107"/>
    </location>
</feature>
<dbReference type="eggNOG" id="COG3093">
    <property type="taxonomic scope" value="Bacteria"/>
</dbReference>
<dbReference type="NCBIfam" id="TIGR02607">
    <property type="entry name" value="antidote_HigA"/>
    <property type="match status" value="1"/>
</dbReference>
<evidence type="ECO:0000256" key="2">
    <source>
        <dbReference type="SAM" id="MobiDB-lite"/>
    </source>
</evidence>
<feature type="domain" description="HTH cro/C1-type" evidence="3">
    <location>
        <begin position="12"/>
        <end position="67"/>
    </location>
</feature>
<evidence type="ECO:0000313" key="4">
    <source>
        <dbReference type="EMBL" id="AEF81636.1"/>
    </source>
</evidence>
<protein>
    <submittedName>
        <fullName evidence="4">Plasmid maintenance system antidote protein</fullName>
    </submittedName>
</protein>
<dbReference type="InParanoid" id="F5Y9Y6"/>
<sequence length="140" mass="14976">MPKITAKDPGTVLKAFLEEYQLNPSKVGVAVKLSQSTIRQITLNKIKISIPIALRFAKLFGNGADFWIDLQAKYELAENAKDSKLQSILKSIEKAKKPAPGAKAAPKSAKKAAAPKKAGRPAGAKKAVGRGRKPSTKKAK</sequence>
<dbReference type="KEGG" id="taz:TREAZ_2077"/>
<reference evidence="5" key="1">
    <citation type="submission" date="2009-12" db="EMBL/GenBank/DDBJ databases">
        <title>Complete sequence of Treponema azotonutricium strain ZAS-9.</title>
        <authorList>
            <person name="Tetu S.G."/>
            <person name="Matson E."/>
            <person name="Ren Q."/>
            <person name="Seshadri R."/>
            <person name="Elbourne L."/>
            <person name="Hassan K.A."/>
            <person name="Durkin A."/>
            <person name="Radune D."/>
            <person name="Mohamoud Y."/>
            <person name="Shay R."/>
            <person name="Jin S."/>
            <person name="Zhang X."/>
            <person name="Lucey K."/>
            <person name="Ballor N.R."/>
            <person name="Ottesen E."/>
            <person name="Rosenthal R."/>
            <person name="Allen A."/>
            <person name="Leadbetter J.R."/>
            <person name="Paulsen I.T."/>
        </authorList>
    </citation>
    <scope>NUCLEOTIDE SEQUENCE [LARGE SCALE GENOMIC DNA]</scope>
    <source>
        <strain evidence="5">ATCC BAA-888 / DSM 13862 / ZAS-9</strain>
    </source>
</reference>
<keyword evidence="1" id="KW-0238">DNA-binding</keyword>
<evidence type="ECO:0000256" key="1">
    <source>
        <dbReference type="ARBA" id="ARBA00023125"/>
    </source>
</evidence>
<dbReference type="Proteomes" id="UP000009222">
    <property type="component" value="Chromosome"/>
</dbReference>